<name>A0A7S0PVF0_MICPS</name>
<sequence>MAKVHLFGVSHMTNNFEAAEHILATKPRSVVVETGLCKSHQAHRGVCFNFQELFTAIHMTGNPGGAEESLQFITRVAHQLRLEEKPLEKSPFWAQMKTQLPAEALVYAAAFAVDARLVFGDRPKEVTYRRLVSLPTLAELDETFGNQSARNYRLLLPTDHPQAKIPPPAPNDQFEKICIDERDVILAHTIREEASLADAGPGAVVAVVGSDHLAGVEARWDAFVRSGGTEGALSAAELDAILAAPETAKEDVGQRLAIMQRLLGLRCTESLVGDAMQALDDDLNKLVGDEIIAFNATSELYGSARMLLSCVEDEELREAVIGGFKCDMADVLKPASDVRPSKGGVGWSEEAIVWLRTSSSVDLAPLSGGD</sequence>
<proteinExistence type="predicted"/>
<organism evidence="1">
    <name type="scientific">Micromonas pusilla</name>
    <name type="common">Picoplanktonic green alga</name>
    <name type="synonym">Chromulina pusilla</name>
    <dbReference type="NCBI Taxonomy" id="38833"/>
    <lineage>
        <taxon>Eukaryota</taxon>
        <taxon>Viridiplantae</taxon>
        <taxon>Chlorophyta</taxon>
        <taxon>Mamiellophyceae</taxon>
        <taxon>Mamiellales</taxon>
        <taxon>Mamiellaceae</taxon>
        <taxon>Micromonas</taxon>
    </lineage>
</organism>
<gene>
    <name evidence="1" type="ORF">MSP1404_LOCUS11119</name>
</gene>
<dbReference type="AlphaFoldDB" id="A0A7S0PVF0"/>
<evidence type="ECO:0000313" key="1">
    <source>
        <dbReference type="EMBL" id="CAD8593715.1"/>
    </source>
</evidence>
<protein>
    <submittedName>
        <fullName evidence="1">Uncharacterized protein</fullName>
    </submittedName>
</protein>
<accession>A0A7S0PVF0</accession>
<dbReference type="EMBL" id="HBEV01014275">
    <property type="protein sequence ID" value="CAD8593715.1"/>
    <property type="molecule type" value="Transcribed_RNA"/>
</dbReference>
<reference evidence="1" key="1">
    <citation type="submission" date="2021-01" db="EMBL/GenBank/DDBJ databases">
        <authorList>
            <person name="Corre E."/>
            <person name="Pelletier E."/>
            <person name="Niang G."/>
            <person name="Scheremetjew M."/>
            <person name="Finn R."/>
            <person name="Kale V."/>
            <person name="Holt S."/>
            <person name="Cochrane G."/>
            <person name="Meng A."/>
            <person name="Brown T."/>
            <person name="Cohen L."/>
        </authorList>
    </citation>
    <scope>NUCLEOTIDE SEQUENCE</scope>
    <source>
        <strain evidence="1">CCMP494</strain>
    </source>
</reference>